<evidence type="ECO:0000313" key="2">
    <source>
        <dbReference type="EMBL" id="GHD34426.1"/>
    </source>
</evidence>
<reference evidence="2 3" key="1">
    <citation type="journal article" date="2014" name="Int. J. Syst. Evol. Microbiol.">
        <title>Complete genome sequence of Corynebacterium casei LMG S-19264T (=DSM 44701T), isolated from a smear-ripened cheese.</title>
        <authorList>
            <consortium name="US DOE Joint Genome Institute (JGI-PGF)"/>
            <person name="Walter F."/>
            <person name="Albersmeier A."/>
            <person name="Kalinowski J."/>
            <person name="Ruckert C."/>
        </authorList>
    </citation>
    <scope>NUCLEOTIDE SEQUENCE [LARGE SCALE GENOMIC DNA]</scope>
    <source>
        <strain evidence="2 3">KCTC 19473</strain>
    </source>
</reference>
<protein>
    <submittedName>
        <fullName evidence="2">Uncharacterized protein</fullName>
    </submittedName>
</protein>
<evidence type="ECO:0000313" key="3">
    <source>
        <dbReference type="Proteomes" id="UP000654947"/>
    </source>
</evidence>
<feature type="region of interest" description="Disordered" evidence="1">
    <location>
        <begin position="40"/>
        <end position="66"/>
    </location>
</feature>
<evidence type="ECO:0000256" key="1">
    <source>
        <dbReference type="SAM" id="MobiDB-lite"/>
    </source>
</evidence>
<comment type="caution">
    <text evidence="2">The sequence shown here is derived from an EMBL/GenBank/DDBJ whole genome shotgun (WGS) entry which is preliminary data.</text>
</comment>
<dbReference type="Proteomes" id="UP000654947">
    <property type="component" value="Unassembled WGS sequence"/>
</dbReference>
<keyword evidence="3" id="KW-1185">Reference proteome</keyword>
<dbReference type="AlphaFoldDB" id="A0A919CKR2"/>
<accession>A0A919CKR2</accession>
<gene>
    <name evidence="2" type="ORF">GCM10007147_40010</name>
</gene>
<proteinExistence type="predicted"/>
<organism evidence="2 3">
    <name type="scientific">Nocardiopsis kunsanensis</name>
    <dbReference type="NCBI Taxonomy" id="141693"/>
    <lineage>
        <taxon>Bacteria</taxon>
        <taxon>Bacillati</taxon>
        <taxon>Actinomycetota</taxon>
        <taxon>Actinomycetes</taxon>
        <taxon>Streptosporangiales</taxon>
        <taxon>Nocardiopsidaceae</taxon>
        <taxon>Nocardiopsis</taxon>
    </lineage>
</organism>
<name>A0A919CKR2_9ACTN</name>
<sequence>MLVDSAEAKHVDHVVDALGSACTRAFGEPNADWLLPIESAAPDTTEDLRSNDPVQGEDGPAARDRQ</sequence>
<dbReference type="EMBL" id="BMXL01000030">
    <property type="protein sequence ID" value="GHD34426.1"/>
    <property type="molecule type" value="Genomic_DNA"/>
</dbReference>